<keyword evidence="2" id="KW-1185">Reference proteome</keyword>
<evidence type="ECO:0000313" key="2">
    <source>
        <dbReference type="Proteomes" id="UP000004277"/>
    </source>
</evidence>
<dbReference type="EMBL" id="AKCV02000024">
    <property type="protein sequence ID" value="TMS57355.1"/>
    <property type="molecule type" value="Genomic_DNA"/>
</dbReference>
<reference evidence="1" key="1">
    <citation type="submission" date="2019-05" db="EMBL/GenBank/DDBJ databases">
        <title>Revised genome assembly of Burkholderiaceae (previously Ralstonia) sp. PBA.</title>
        <authorList>
            <person name="Gan H.M."/>
        </authorList>
    </citation>
    <scope>NUCLEOTIDE SEQUENCE</scope>
    <source>
        <strain evidence="1">PBA</strain>
    </source>
</reference>
<sequence>MPTQTRSSNPSPVPHRKVLRQHLQAYEAKRTALAIVLLCVDLALHAALFAGIILFEAWWAKLLCALAAGFVIGRLFIIGHDACHQSLTPHRGLNRVLGRIAFLPSLTPYSLWDVGHNVVHHGYTNLKGVDFVWAPKTREEYAALSPTRKVLERIYRSGWGPWLYYFIEIWWLRMFFPSKAHMPSQRTVFLRDNLLVSAAGLLWISGMVAAALATGQSVALLLLMGFVVPFMFWNAMIGFVVYVHHTHPRVSWHADKAAWAAANPFVSTTVHLTFPFRIGALMHHIMEHTAHHVSMAIPLYQLKQAQGWLDETLPACVIVQRFSWRWYFDTARRCKLYDFAQRCWTDFQGRPTSTPAPAVAAA</sequence>
<organism evidence="1 2">
    <name type="scientific">Imbroritus primus</name>
    <dbReference type="NCBI Taxonomy" id="3058603"/>
    <lineage>
        <taxon>Bacteria</taxon>
        <taxon>Pseudomonadati</taxon>
        <taxon>Pseudomonadota</taxon>
        <taxon>Betaproteobacteria</taxon>
        <taxon>Burkholderiales</taxon>
        <taxon>Burkholderiaceae</taxon>
        <taxon>Imbroritus</taxon>
    </lineage>
</organism>
<comment type="caution">
    <text evidence="1">The sequence shown here is derived from an EMBL/GenBank/DDBJ whole genome shotgun (WGS) entry which is preliminary data.</text>
</comment>
<protein>
    <submittedName>
        <fullName evidence="1">Fatty acid desaturase</fullName>
    </submittedName>
</protein>
<accession>A0ACD3SMG9</accession>
<gene>
    <name evidence="1" type="ORF">MW7_013065</name>
</gene>
<proteinExistence type="predicted"/>
<name>A0ACD3SMG9_9BURK</name>
<evidence type="ECO:0000313" key="1">
    <source>
        <dbReference type="EMBL" id="TMS57355.1"/>
    </source>
</evidence>
<dbReference type="Proteomes" id="UP000004277">
    <property type="component" value="Unassembled WGS sequence"/>
</dbReference>